<protein>
    <submittedName>
        <fullName evidence="2">Uncharacterized protein</fullName>
    </submittedName>
</protein>
<evidence type="ECO:0000256" key="1">
    <source>
        <dbReference type="SAM" id="MobiDB-lite"/>
    </source>
</evidence>
<keyword evidence="3" id="KW-1185">Reference proteome</keyword>
<reference evidence="2" key="1">
    <citation type="journal article" date="2023" name="Mol. Phylogenet. Evol.">
        <title>Genome-scale phylogeny and comparative genomics of the fungal order Sordariales.</title>
        <authorList>
            <person name="Hensen N."/>
            <person name="Bonometti L."/>
            <person name="Westerberg I."/>
            <person name="Brannstrom I.O."/>
            <person name="Guillou S."/>
            <person name="Cros-Aarteil S."/>
            <person name="Calhoun S."/>
            <person name="Haridas S."/>
            <person name="Kuo A."/>
            <person name="Mondo S."/>
            <person name="Pangilinan J."/>
            <person name="Riley R."/>
            <person name="LaButti K."/>
            <person name="Andreopoulos B."/>
            <person name="Lipzen A."/>
            <person name="Chen C."/>
            <person name="Yan M."/>
            <person name="Daum C."/>
            <person name="Ng V."/>
            <person name="Clum A."/>
            <person name="Steindorff A."/>
            <person name="Ohm R.A."/>
            <person name="Martin F."/>
            <person name="Silar P."/>
            <person name="Natvig D.O."/>
            <person name="Lalanne C."/>
            <person name="Gautier V."/>
            <person name="Ament-Velasquez S.L."/>
            <person name="Kruys A."/>
            <person name="Hutchinson M.I."/>
            <person name="Powell A.J."/>
            <person name="Barry K."/>
            <person name="Miller A.N."/>
            <person name="Grigoriev I.V."/>
            <person name="Debuchy R."/>
            <person name="Gladieux P."/>
            <person name="Hiltunen Thoren M."/>
            <person name="Johannesson H."/>
        </authorList>
    </citation>
    <scope>NUCLEOTIDE SEQUENCE</scope>
    <source>
        <strain evidence="2">CBS 168.71</strain>
    </source>
</reference>
<dbReference type="GeneID" id="87843718"/>
<organism evidence="2 3">
    <name type="scientific">Chaetomium fimeti</name>
    <dbReference type="NCBI Taxonomy" id="1854472"/>
    <lineage>
        <taxon>Eukaryota</taxon>
        <taxon>Fungi</taxon>
        <taxon>Dikarya</taxon>
        <taxon>Ascomycota</taxon>
        <taxon>Pezizomycotina</taxon>
        <taxon>Sordariomycetes</taxon>
        <taxon>Sordariomycetidae</taxon>
        <taxon>Sordariales</taxon>
        <taxon>Chaetomiaceae</taxon>
        <taxon>Chaetomium</taxon>
    </lineage>
</organism>
<accession>A0AAE0LPT7</accession>
<reference evidence="2" key="2">
    <citation type="submission" date="2023-06" db="EMBL/GenBank/DDBJ databases">
        <authorList>
            <consortium name="Lawrence Berkeley National Laboratory"/>
            <person name="Haridas S."/>
            <person name="Hensen N."/>
            <person name="Bonometti L."/>
            <person name="Westerberg I."/>
            <person name="Brannstrom I.O."/>
            <person name="Guillou S."/>
            <person name="Cros-Aarteil S."/>
            <person name="Calhoun S."/>
            <person name="Kuo A."/>
            <person name="Mondo S."/>
            <person name="Pangilinan J."/>
            <person name="Riley R."/>
            <person name="Labutti K."/>
            <person name="Andreopoulos B."/>
            <person name="Lipzen A."/>
            <person name="Chen C."/>
            <person name="Yanf M."/>
            <person name="Daum C."/>
            <person name="Ng V."/>
            <person name="Clum A."/>
            <person name="Steindorff A."/>
            <person name="Ohm R."/>
            <person name="Martin F."/>
            <person name="Silar P."/>
            <person name="Natvig D."/>
            <person name="Lalanne C."/>
            <person name="Gautier V."/>
            <person name="Ament-Velasquez S.L."/>
            <person name="Kruys A."/>
            <person name="Hutchinson M.I."/>
            <person name="Powell A.J."/>
            <person name="Barry K."/>
            <person name="Miller A.N."/>
            <person name="Grigoriev I.V."/>
            <person name="Debuchy R."/>
            <person name="Gladieux P."/>
            <person name="Thoren M.H."/>
            <person name="Johannesson H."/>
        </authorList>
    </citation>
    <scope>NUCLEOTIDE SEQUENCE</scope>
    <source>
        <strain evidence="2">CBS 168.71</strain>
    </source>
</reference>
<name>A0AAE0LPT7_9PEZI</name>
<sequence>MGEKIFDRQPNWIIPPARSCNQHPVRYRTPTPYPKDDRKRVAEPASAAIVVVPEKAFVVEAPVVSHVEATGIRKHRIMKPWKPHAHNPQTPVTITWEMSPRLNRFERVA</sequence>
<evidence type="ECO:0000313" key="3">
    <source>
        <dbReference type="Proteomes" id="UP001278766"/>
    </source>
</evidence>
<feature type="region of interest" description="Disordered" evidence="1">
    <location>
        <begin position="1"/>
        <end position="40"/>
    </location>
</feature>
<dbReference type="AlphaFoldDB" id="A0AAE0LPT7"/>
<proteinExistence type="predicted"/>
<dbReference type="RefSeq" id="XP_062656481.1">
    <property type="nucleotide sequence ID" value="XM_062806770.1"/>
</dbReference>
<comment type="caution">
    <text evidence="2">The sequence shown here is derived from an EMBL/GenBank/DDBJ whole genome shotgun (WGS) entry which is preliminary data.</text>
</comment>
<dbReference type="EMBL" id="JAUEPN010000006">
    <property type="protein sequence ID" value="KAK3292967.1"/>
    <property type="molecule type" value="Genomic_DNA"/>
</dbReference>
<gene>
    <name evidence="2" type="ORF">B0H64DRAFT_444277</name>
</gene>
<evidence type="ECO:0000313" key="2">
    <source>
        <dbReference type="EMBL" id="KAK3292967.1"/>
    </source>
</evidence>
<dbReference type="Proteomes" id="UP001278766">
    <property type="component" value="Unassembled WGS sequence"/>
</dbReference>